<dbReference type="AlphaFoldDB" id="A0A7J7DTF5"/>
<proteinExistence type="predicted"/>
<keyword evidence="2" id="KW-0812">Transmembrane</keyword>
<accession>A0A7J7DTF5</accession>
<sequence length="750" mass="81316">MEYLEPKLVDREEEVGIRQRQTGHRNSSNSGTAAVDIISGNGPANGNGSVSEHVIETKFDSSTKRGGEEQAEAKSVYFDQLRGTKFTDGLPSTEFTDVKSSVFEKNTNDVTTNDFQIQASSPIEANHQNGKNLGVDILSGPSPSPIIEPFKEQDIGSMPLISETGVVADVTLLMKLTRKGTIMTLKGKVILRRRKLKLRGRKPKRDLPQTVFHSELGANSAPPVEDQERDVIDISSNGGTVPAADDHDHVQQPDVFRCLSCFSIFIPTGNGFKLFGCFGDNNGNENVTYHQKAPSASTNWFSSIFASGKRTEAEDLSNILHSILIQCLKMFHILIIENTGRQDTCTTYVIHIEEFLAYCVNAGKAPVKITEVNRTTEDNSSLLPSHGNDHLTDGDSVNKGEVAEEFPNKPVQDGQAFLSSSAVLSVQGEKISREIGQEQEANSANGKEIFASQNVVASSVDAGTAVVKDSVSNTIQQLYSPNVTDNMLPQKEKGDSVILDIETGTIQPEASQASNVSVESEILPQSATQVHTSKQGEIEGRNARQWDILKSIVYGGLVESITSLGIVSSAAAAGSTTLNILVLGLANLIGGLPIIFHMLRELKKDPSREALGETNQQEDRYWELLGRRENFALHATVAILSFIIFGLLPPVIYGFSFRESDNRDYKLAAVGVAGLLCIALLAIAKVYLQKPPKSYIKTVTYYLSIGIASSGAAYLAGELIEKVLEMVESSAPVSNASLAKMRPTEQPWAS</sequence>
<feature type="region of interest" description="Disordered" evidence="1">
    <location>
        <begin position="1"/>
        <end position="50"/>
    </location>
</feature>
<reference evidence="3 4" key="1">
    <citation type="journal article" date="2020" name="Nat. Commun.">
        <title>Genome of Tripterygium wilfordii and identification of cytochrome P450 involved in triptolide biosynthesis.</title>
        <authorList>
            <person name="Tu L."/>
            <person name="Su P."/>
            <person name="Zhang Z."/>
            <person name="Gao L."/>
            <person name="Wang J."/>
            <person name="Hu T."/>
            <person name="Zhou J."/>
            <person name="Zhang Y."/>
            <person name="Zhao Y."/>
            <person name="Liu Y."/>
            <person name="Song Y."/>
            <person name="Tong Y."/>
            <person name="Lu Y."/>
            <person name="Yang J."/>
            <person name="Xu C."/>
            <person name="Jia M."/>
            <person name="Peters R.J."/>
            <person name="Huang L."/>
            <person name="Gao W."/>
        </authorList>
    </citation>
    <scope>NUCLEOTIDE SEQUENCE [LARGE SCALE GENOMIC DNA]</scope>
    <source>
        <strain evidence="4">cv. XIE 37</strain>
        <tissue evidence="3">Leaf</tissue>
    </source>
</reference>
<dbReference type="Proteomes" id="UP000593562">
    <property type="component" value="Unassembled WGS sequence"/>
</dbReference>
<evidence type="ECO:0000313" key="3">
    <source>
        <dbReference type="EMBL" id="KAF5749434.1"/>
    </source>
</evidence>
<dbReference type="CDD" id="cd01059">
    <property type="entry name" value="CCC1_like"/>
    <property type="match status" value="1"/>
</dbReference>
<keyword evidence="2" id="KW-0472">Membrane</keyword>
<feature type="region of interest" description="Disordered" evidence="1">
    <location>
        <begin position="377"/>
        <end position="398"/>
    </location>
</feature>
<dbReference type="PANTHER" id="PTHR38937">
    <property type="entry name" value="MEMBRANE PROTEIN OF ER BODY-LIKE PROTEIN"/>
    <property type="match status" value="1"/>
</dbReference>
<feature type="compositionally biased region" description="Basic and acidic residues" evidence="1">
    <location>
        <begin position="387"/>
        <end position="398"/>
    </location>
</feature>
<protein>
    <submittedName>
        <fullName evidence="3">Membrane protein of ER body-like protein</fullName>
    </submittedName>
</protein>
<keyword evidence="4" id="KW-1185">Reference proteome</keyword>
<keyword evidence="2" id="KW-1133">Transmembrane helix</keyword>
<dbReference type="FunCoup" id="A0A7J7DTF5">
    <property type="interactions" value="902"/>
</dbReference>
<organism evidence="3 4">
    <name type="scientific">Tripterygium wilfordii</name>
    <name type="common">Thunder God vine</name>
    <dbReference type="NCBI Taxonomy" id="458696"/>
    <lineage>
        <taxon>Eukaryota</taxon>
        <taxon>Viridiplantae</taxon>
        <taxon>Streptophyta</taxon>
        <taxon>Embryophyta</taxon>
        <taxon>Tracheophyta</taxon>
        <taxon>Spermatophyta</taxon>
        <taxon>Magnoliopsida</taxon>
        <taxon>eudicotyledons</taxon>
        <taxon>Gunneridae</taxon>
        <taxon>Pentapetalae</taxon>
        <taxon>rosids</taxon>
        <taxon>fabids</taxon>
        <taxon>Celastrales</taxon>
        <taxon>Celastraceae</taxon>
        <taxon>Tripterygium</taxon>
    </lineage>
</organism>
<dbReference type="PANTHER" id="PTHR38937:SF2">
    <property type="entry name" value="MEMBRANE PROTEIN OF ER BODY-LIKE PROTEIN ISOFORM X1"/>
    <property type="match status" value="1"/>
</dbReference>
<dbReference type="InParanoid" id="A0A7J7DTF5"/>
<gene>
    <name evidence="3" type="ORF">HS088_TW04G01403</name>
</gene>
<feature type="transmembrane region" description="Helical" evidence="2">
    <location>
        <begin position="699"/>
        <end position="717"/>
    </location>
</feature>
<dbReference type="EMBL" id="JAAARO010000004">
    <property type="protein sequence ID" value="KAF5749434.1"/>
    <property type="molecule type" value="Genomic_DNA"/>
</dbReference>
<evidence type="ECO:0000256" key="1">
    <source>
        <dbReference type="SAM" id="MobiDB-lite"/>
    </source>
</evidence>
<evidence type="ECO:0000256" key="2">
    <source>
        <dbReference type="SAM" id="Phobius"/>
    </source>
</evidence>
<feature type="transmembrane region" description="Helical" evidence="2">
    <location>
        <begin position="631"/>
        <end position="655"/>
    </location>
</feature>
<name>A0A7J7DTF5_TRIWF</name>
<evidence type="ECO:0000313" key="4">
    <source>
        <dbReference type="Proteomes" id="UP000593562"/>
    </source>
</evidence>
<dbReference type="InterPro" id="IPR052843">
    <property type="entry name" value="ER_body_metal_sequester"/>
</dbReference>
<feature type="transmembrane region" description="Helical" evidence="2">
    <location>
        <begin position="578"/>
        <end position="599"/>
    </location>
</feature>
<feature type="transmembrane region" description="Helical" evidence="2">
    <location>
        <begin position="667"/>
        <end position="687"/>
    </location>
</feature>
<comment type="caution">
    <text evidence="3">The sequence shown here is derived from an EMBL/GenBank/DDBJ whole genome shotgun (WGS) entry which is preliminary data.</text>
</comment>
<feature type="compositionally biased region" description="Basic and acidic residues" evidence="1">
    <location>
        <begin position="1"/>
        <end position="17"/>
    </location>
</feature>